<sequence>MATPGSSRDGVEARVNEAHMWEILRLYLEDKPTTVVLNNGMEEEDRIALQVIEELLNKNCSSPSTSSGEGSFQA</sequence>
<organism evidence="1 2">
    <name type="scientific">Stephania yunnanensis</name>
    <dbReference type="NCBI Taxonomy" id="152371"/>
    <lineage>
        <taxon>Eukaryota</taxon>
        <taxon>Viridiplantae</taxon>
        <taxon>Streptophyta</taxon>
        <taxon>Embryophyta</taxon>
        <taxon>Tracheophyta</taxon>
        <taxon>Spermatophyta</taxon>
        <taxon>Magnoliopsida</taxon>
        <taxon>Ranunculales</taxon>
        <taxon>Menispermaceae</taxon>
        <taxon>Menispermoideae</taxon>
        <taxon>Cissampelideae</taxon>
        <taxon>Stephania</taxon>
    </lineage>
</organism>
<comment type="caution">
    <text evidence="1">The sequence shown here is derived from an EMBL/GenBank/DDBJ whole genome shotgun (WGS) entry which is preliminary data.</text>
</comment>
<evidence type="ECO:0000313" key="2">
    <source>
        <dbReference type="Proteomes" id="UP001420932"/>
    </source>
</evidence>
<dbReference type="EMBL" id="JBBNAF010000007">
    <property type="protein sequence ID" value="KAK9127951.1"/>
    <property type="molecule type" value="Genomic_DNA"/>
</dbReference>
<evidence type="ECO:0000313" key="1">
    <source>
        <dbReference type="EMBL" id="KAK9127951.1"/>
    </source>
</evidence>
<protein>
    <submittedName>
        <fullName evidence="1">Uncharacterized protein</fullName>
    </submittedName>
</protein>
<gene>
    <name evidence="1" type="ORF">Syun_016748</name>
</gene>
<dbReference type="Proteomes" id="UP001420932">
    <property type="component" value="Unassembled WGS sequence"/>
</dbReference>
<proteinExistence type="predicted"/>
<name>A0AAP0J801_9MAGN</name>
<dbReference type="AlphaFoldDB" id="A0AAP0J801"/>
<reference evidence="1 2" key="1">
    <citation type="submission" date="2024-01" db="EMBL/GenBank/DDBJ databases">
        <title>Genome assemblies of Stephania.</title>
        <authorList>
            <person name="Yang L."/>
        </authorList>
    </citation>
    <scope>NUCLEOTIDE SEQUENCE [LARGE SCALE GENOMIC DNA]</scope>
    <source>
        <strain evidence="1">YNDBR</strain>
        <tissue evidence="1">Leaf</tissue>
    </source>
</reference>
<keyword evidence="2" id="KW-1185">Reference proteome</keyword>
<accession>A0AAP0J801</accession>